<dbReference type="EC" id="4.1.3.27" evidence="5 15"/>
<dbReference type="Proteomes" id="UP000236569">
    <property type="component" value="Unassembled WGS sequence"/>
</dbReference>
<dbReference type="GO" id="GO:0000162">
    <property type="term" value="P:L-tryptophan biosynthetic process"/>
    <property type="evidence" value="ECO:0007669"/>
    <property type="project" value="UniProtKB-UniPathway"/>
</dbReference>
<sequence length="477" mass="51476">MTHPAPSPTRPATHVAVRELNADLDTPVTAYLKVARGHPVSFLLESVEAGERLGRYSFIGVGEQGRFTYRAGRVTSSGTFGSFDGPEADPLARLYGTTTRPVSLPAGLPAFIGGAVGYAAYDLIRAYERLPDANPDELNLPDALFIAPEGMVIYDHLRHRLIAVATAEAQQQADRVVETLAARLRGPLPEDVPGREQATAPTFTSNFTPEGYMAAVERSLEYIRAGDIFQVVPSQRFSADLTVHPFALYRALRRVNPSPYLGYLALGEVTLVASSPESLLRSDGHTVVTRPIAGTRRRGATPEEDELLAAELLADEKERAEHLMLVDLGRNDLGRVSRYGSVRVQDAFSVERYSHVMHIVSTVTGELREGQTPLHALASVLPMGTVSGAPKIRAMEIIDELEPVRRGPYGGSFGYIALDGSLDMALTLRTMVIANGRVHIQAGAGIVADSDPESEEQETRSKAAALMRAVEMAAGGL</sequence>
<evidence type="ECO:0000256" key="13">
    <source>
        <dbReference type="ARBA" id="ARBA00025634"/>
    </source>
</evidence>
<dbReference type="NCBIfam" id="TIGR00564">
    <property type="entry name" value="trpE_most"/>
    <property type="match status" value="1"/>
</dbReference>
<evidence type="ECO:0000259" key="16">
    <source>
        <dbReference type="Pfam" id="PF00425"/>
    </source>
</evidence>
<evidence type="ECO:0000256" key="10">
    <source>
        <dbReference type="ARBA" id="ARBA00022842"/>
    </source>
</evidence>
<name>A0A2I9D3R7_9DEIO</name>
<dbReference type="InterPro" id="IPR019999">
    <property type="entry name" value="Anth_synth_I-like"/>
</dbReference>
<evidence type="ECO:0000256" key="5">
    <source>
        <dbReference type="ARBA" id="ARBA00012266"/>
    </source>
</evidence>
<dbReference type="PANTHER" id="PTHR11236">
    <property type="entry name" value="AMINOBENZOATE/ANTHRANILATE SYNTHASE"/>
    <property type="match status" value="1"/>
</dbReference>
<reference evidence="19" key="1">
    <citation type="submission" date="2018-01" db="EMBL/GenBank/DDBJ databases">
        <title>Draft Genome Sequence of the Radioresistant Bacterium Deinococcus aerius TR0125, Isolated from the Higher Atmosphere above Japan.</title>
        <authorList>
            <person name="Satoh K."/>
            <person name="Arai H."/>
            <person name="Sanzen T."/>
            <person name="Kawaguchi Y."/>
            <person name="Hayashi H."/>
            <person name="Yokobori S."/>
            <person name="Yamagishi A."/>
            <person name="Oono Y."/>
            <person name="Narumi I."/>
        </authorList>
    </citation>
    <scope>NUCLEOTIDE SEQUENCE [LARGE SCALE GENOMIC DNA]</scope>
    <source>
        <strain evidence="19">TR0125</strain>
    </source>
</reference>
<dbReference type="Pfam" id="PF00425">
    <property type="entry name" value="Chorismate_bind"/>
    <property type="match status" value="1"/>
</dbReference>
<keyword evidence="9 15" id="KW-0822">Tryptophan biosynthesis</keyword>
<comment type="function">
    <text evidence="13 15">Part of a heterotetrameric complex that catalyzes the two-step biosynthesis of anthranilate, an intermediate in the biosynthesis of L-tryptophan. In the first step, the glutamine-binding beta subunit (TrpG) of anthranilate synthase (AS) provides the glutamine amidotransferase activity which generates ammonia as a substrate that, along with chorismate, is used in the second step, catalyzed by the large alpha subunit of AS (TrpE) to produce anthranilate. In the absence of TrpG, TrpE can synthesize anthranilate directly from chorismate and high concentrations of ammonia.</text>
</comment>
<keyword evidence="11 15" id="KW-0057">Aromatic amino acid biosynthesis</keyword>
<keyword evidence="19" id="KW-1185">Reference proteome</keyword>
<dbReference type="AlphaFoldDB" id="A0A2I9D3R7"/>
<dbReference type="InterPro" id="IPR005801">
    <property type="entry name" value="ADC_synthase"/>
</dbReference>
<evidence type="ECO:0000313" key="19">
    <source>
        <dbReference type="Proteomes" id="UP000236569"/>
    </source>
</evidence>
<comment type="catalytic activity">
    <reaction evidence="14 15">
        <text>chorismate + L-glutamine = anthranilate + pyruvate + L-glutamate + H(+)</text>
        <dbReference type="Rhea" id="RHEA:21732"/>
        <dbReference type="ChEBI" id="CHEBI:15361"/>
        <dbReference type="ChEBI" id="CHEBI:15378"/>
        <dbReference type="ChEBI" id="CHEBI:16567"/>
        <dbReference type="ChEBI" id="CHEBI:29748"/>
        <dbReference type="ChEBI" id="CHEBI:29985"/>
        <dbReference type="ChEBI" id="CHEBI:58359"/>
        <dbReference type="EC" id="4.1.3.27"/>
    </reaction>
</comment>
<comment type="cofactor">
    <cofactor evidence="1 15">
        <name>Mg(2+)</name>
        <dbReference type="ChEBI" id="CHEBI:18420"/>
    </cofactor>
</comment>
<evidence type="ECO:0000256" key="15">
    <source>
        <dbReference type="RuleBase" id="RU364045"/>
    </source>
</evidence>
<dbReference type="GO" id="GO:0046872">
    <property type="term" value="F:metal ion binding"/>
    <property type="evidence" value="ECO:0007669"/>
    <property type="project" value="UniProtKB-KW"/>
</dbReference>
<keyword evidence="7 15" id="KW-0028">Amino-acid biosynthesis</keyword>
<evidence type="ECO:0000256" key="2">
    <source>
        <dbReference type="ARBA" id="ARBA00004873"/>
    </source>
</evidence>
<protein>
    <recommendedName>
        <fullName evidence="6 15">Anthranilate synthase component 1</fullName>
        <ecNumber evidence="5 15">4.1.3.27</ecNumber>
    </recommendedName>
</protein>
<feature type="domain" description="Anthranilate synthase component I N-terminal" evidence="17">
    <location>
        <begin position="23"/>
        <end position="161"/>
    </location>
</feature>
<gene>
    <name evidence="15" type="primary">trpE</name>
    <name evidence="18" type="ORF">DAERI_040006</name>
</gene>
<dbReference type="EMBL" id="BFAG01000004">
    <property type="protein sequence ID" value="GBF05246.1"/>
    <property type="molecule type" value="Genomic_DNA"/>
</dbReference>
<dbReference type="UniPathway" id="UPA00035">
    <property type="reaction ID" value="UER00040"/>
</dbReference>
<organism evidence="18 19">
    <name type="scientific">Deinococcus aerius</name>
    <dbReference type="NCBI Taxonomy" id="200253"/>
    <lineage>
        <taxon>Bacteria</taxon>
        <taxon>Thermotogati</taxon>
        <taxon>Deinococcota</taxon>
        <taxon>Deinococci</taxon>
        <taxon>Deinococcales</taxon>
        <taxon>Deinococcaceae</taxon>
        <taxon>Deinococcus</taxon>
    </lineage>
</organism>
<dbReference type="SUPFAM" id="SSF56322">
    <property type="entry name" value="ADC synthase"/>
    <property type="match status" value="1"/>
</dbReference>
<dbReference type="InterPro" id="IPR005256">
    <property type="entry name" value="Anth_synth_I_PabB"/>
</dbReference>
<proteinExistence type="inferred from homology"/>
<keyword evidence="10 15" id="KW-0460">Magnesium</keyword>
<dbReference type="InterPro" id="IPR006805">
    <property type="entry name" value="Anth_synth_I_N"/>
</dbReference>
<evidence type="ECO:0000259" key="17">
    <source>
        <dbReference type="Pfam" id="PF04715"/>
    </source>
</evidence>
<evidence type="ECO:0000256" key="12">
    <source>
        <dbReference type="ARBA" id="ARBA00023239"/>
    </source>
</evidence>
<dbReference type="PRINTS" id="PR00095">
    <property type="entry name" value="ANTSNTHASEI"/>
</dbReference>
<feature type="domain" description="Chorismate-utilising enzyme C-terminal" evidence="16">
    <location>
        <begin position="210"/>
        <end position="462"/>
    </location>
</feature>
<evidence type="ECO:0000256" key="14">
    <source>
        <dbReference type="ARBA" id="ARBA00047683"/>
    </source>
</evidence>
<accession>A0A2I9D3R7</accession>
<comment type="caution">
    <text evidence="18">The sequence shown here is derived from an EMBL/GenBank/DDBJ whole genome shotgun (WGS) entry which is preliminary data.</text>
</comment>
<dbReference type="GO" id="GO:0004049">
    <property type="term" value="F:anthranilate synthase activity"/>
    <property type="evidence" value="ECO:0007669"/>
    <property type="project" value="UniProtKB-EC"/>
</dbReference>
<keyword evidence="8 15" id="KW-0479">Metal-binding</keyword>
<dbReference type="Pfam" id="PF04715">
    <property type="entry name" value="Anth_synt_I_N"/>
    <property type="match status" value="1"/>
</dbReference>
<evidence type="ECO:0000256" key="3">
    <source>
        <dbReference type="ARBA" id="ARBA00009562"/>
    </source>
</evidence>
<dbReference type="PANTHER" id="PTHR11236:SF48">
    <property type="entry name" value="ISOCHORISMATE SYNTHASE MENF"/>
    <property type="match status" value="1"/>
</dbReference>
<evidence type="ECO:0000256" key="6">
    <source>
        <dbReference type="ARBA" id="ARBA00020653"/>
    </source>
</evidence>
<comment type="subunit">
    <text evidence="4 15">Heterotetramer consisting of two non-identical subunits: a beta subunit (TrpG) and a large alpha subunit (TrpE).</text>
</comment>
<evidence type="ECO:0000256" key="7">
    <source>
        <dbReference type="ARBA" id="ARBA00022605"/>
    </source>
</evidence>
<evidence type="ECO:0000256" key="11">
    <source>
        <dbReference type="ARBA" id="ARBA00023141"/>
    </source>
</evidence>
<keyword evidence="12 15" id="KW-0456">Lyase</keyword>
<evidence type="ECO:0000256" key="8">
    <source>
        <dbReference type="ARBA" id="ARBA00022723"/>
    </source>
</evidence>
<dbReference type="RefSeq" id="WP_103128703.1">
    <property type="nucleotide sequence ID" value="NZ_BFAG01000004.1"/>
</dbReference>
<comment type="similarity">
    <text evidence="3 15">Belongs to the anthranilate synthase component I family.</text>
</comment>
<evidence type="ECO:0000256" key="4">
    <source>
        <dbReference type="ARBA" id="ARBA00011575"/>
    </source>
</evidence>
<evidence type="ECO:0000256" key="1">
    <source>
        <dbReference type="ARBA" id="ARBA00001946"/>
    </source>
</evidence>
<evidence type="ECO:0000313" key="18">
    <source>
        <dbReference type="EMBL" id="GBF05246.1"/>
    </source>
</evidence>
<evidence type="ECO:0000256" key="9">
    <source>
        <dbReference type="ARBA" id="ARBA00022822"/>
    </source>
</evidence>
<dbReference type="OrthoDB" id="9803598at2"/>
<dbReference type="Gene3D" id="3.60.120.10">
    <property type="entry name" value="Anthranilate synthase"/>
    <property type="match status" value="1"/>
</dbReference>
<dbReference type="InterPro" id="IPR015890">
    <property type="entry name" value="Chorismate_C"/>
</dbReference>
<comment type="pathway">
    <text evidence="2 15">Amino-acid biosynthesis; L-tryptophan biosynthesis; L-tryptophan from chorismate: step 1/5.</text>
</comment>